<keyword evidence="6 9" id="KW-1133">Transmembrane helix</keyword>
<evidence type="ECO:0000256" key="3">
    <source>
        <dbReference type="ARBA" id="ARBA00022475"/>
    </source>
</evidence>
<feature type="transmembrane region" description="Helical" evidence="9">
    <location>
        <begin position="21"/>
        <end position="43"/>
    </location>
</feature>
<dbReference type="OrthoDB" id="8559033at2"/>
<evidence type="ECO:0000256" key="2">
    <source>
        <dbReference type="ARBA" id="ARBA00022448"/>
    </source>
</evidence>
<accession>A0A1N7N471</accession>
<dbReference type="Proteomes" id="UP000185999">
    <property type="component" value="Unassembled WGS sequence"/>
</dbReference>
<evidence type="ECO:0000256" key="8">
    <source>
        <dbReference type="ARBA" id="ARBA00038436"/>
    </source>
</evidence>
<dbReference type="InterPro" id="IPR055348">
    <property type="entry name" value="DctQ"/>
</dbReference>
<evidence type="ECO:0000256" key="9">
    <source>
        <dbReference type="RuleBase" id="RU369079"/>
    </source>
</evidence>
<dbReference type="GO" id="GO:0005886">
    <property type="term" value="C:plasma membrane"/>
    <property type="evidence" value="ECO:0007669"/>
    <property type="project" value="UniProtKB-SubCell"/>
</dbReference>
<gene>
    <name evidence="11" type="ORF">SAMN05421760_10818</name>
</gene>
<dbReference type="PANTHER" id="PTHR35011:SF4">
    <property type="entry name" value="SLL1102 PROTEIN"/>
    <property type="match status" value="1"/>
</dbReference>
<dbReference type="Pfam" id="PF04290">
    <property type="entry name" value="DctQ"/>
    <property type="match status" value="1"/>
</dbReference>
<name>A0A1N7N471_9GAMM</name>
<evidence type="ECO:0000256" key="7">
    <source>
        <dbReference type="ARBA" id="ARBA00023136"/>
    </source>
</evidence>
<keyword evidence="2 9" id="KW-0813">Transport</keyword>
<comment type="subcellular location">
    <subcellularLocation>
        <location evidence="1 9">Cell inner membrane</location>
        <topology evidence="1 9">Multi-pass membrane protein</topology>
    </subcellularLocation>
</comment>
<dbReference type="EMBL" id="FTOE01000008">
    <property type="protein sequence ID" value="SIS92961.1"/>
    <property type="molecule type" value="Genomic_DNA"/>
</dbReference>
<feature type="transmembrane region" description="Helical" evidence="9">
    <location>
        <begin position="49"/>
        <end position="70"/>
    </location>
</feature>
<keyword evidence="7 9" id="KW-0472">Membrane</keyword>
<keyword evidence="3" id="KW-1003">Cell membrane</keyword>
<comment type="function">
    <text evidence="9">Part of the tripartite ATP-independent periplasmic (TRAP) transport system.</text>
</comment>
<evidence type="ECO:0000256" key="6">
    <source>
        <dbReference type="ARBA" id="ARBA00022989"/>
    </source>
</evidence>
<keyword evidence="4 9" id="KW-0997">Cell inner membrane</keyword>
<comment type="subunit">
    <text evidence="9">The complex comprises the extracytoplasmic solute receptor protein and the two transmembrane proteins.</text>
</comment>
<dbReference type="AlphaFoldDB" id="A0A1N7N471"/>
<feature type="transmembrane region" description="Helical" evidence="9">
    <location>
        <begin position="133"/>
        <end position="154"/>
    </location>
</feature>
<evidence type="ECO:0000313" key="11">
    <source>
        <dbReference type="EMBL" id="SIS92961.1"/>
    </source>
</evidence>
<dbReference type="InterPro" id="IPR007387">
    <property type="entry name" value="TRAP_DctQ"/>
</dbReference>
<proteinExistence type="inferred from homology"/>
<dbReference type="GO" id="GO:0022857">
    <property type="term" value="F:transmembrane transporter activity"/>
    <property type="evidence" value="ECO:0007669"/>
    <property type="project" value="UniProtKB-UniRule"/>
</dbReference>
<sequence>MLVLINYCRFITAVSRWMACVASVLVFIMVAVIGYEVVVRYFFDAPTIWAMELAVLLFGPYFMFAGPHLLHTAGHVNVDILHSKLSPRMAGTVDCVTYPLIAIVSVIFIYQSVPIAINAYNSGETSFTAWNPAVWPIKMVIPAAFLLLLLQALAETILAGFRALGRDVKL</sequence>
<dbReference type="RefSeq" id="WP_054341215.1">
    <property type="nucleotide sequence ID" value="NZ_FTOE01000008.1"/>
</dbReference>
<feature type="domain" description="Tripartite ATP-independent periplasmic transporters DctQ component" evidence="10">
    <location>
        <begin position="29"/>
        <end position="157"/>
    </location>
</feature>
<keyword evidence="5 9" id="KW-0812">Transmembrane</keyword>
<keyword evidence="12" id="KW-1185">Reference proteome</keyword>
<comment type="similarity">
    <text evidence="8 9">Belongs to the TRAP transporter small permease family.</text>
</comment>
<evidence type="ECO:0000256" key="5">
    <source>
        <dbReference type="ARBA" id="ARBA00022692"/>
    </source>
</evidence>
<dbReference type="PANTHER" id="PTHR35011">
    <property type="entry name" value="2,3-DIKETO-L-GULONATE TRAP TRANSPORTER SMALL PERMEASE PROTEIN YIAM"/>
    <property type="match status" value="1"/>
</dbReference>
<feature type="transmembrane region" description="Helical" evidence="9">
    <location>
        <begin position="91"/>
        <end position="113"/>
    </location>
</feature>
<dbReference type="STRING" id="619304.SAMN05421760_10818"/>
<evidence type="ECO:0000259" key="10">
    <source>
        <dbReference type="Pfam" id="PF04290"/>
    </source>
</evidence>
<evidence type="ECO:0000256" key="1">
    <source>
        <dbReference type="ARBA" id="ARBA00004429"/>
    </source>
</evidence>
<reference evidence="12" key="1">
    <citation type="submission" date="2017-01" db="EMBL/GenBank/DDBJ databases">
        <authorList>
            <person name="Varghese N."/>
            <person name="Submissions S."/>
        </authorList>
    </citation>
    <scope>NUCLEOTIDE SEQUENCE [LARGE SCALE GENOMIC DNA]</scope>
    <source>
        <strain evidence="12">DSM 22306</strain>
    </source>
</reference>
<evidence type="ECO:0000256" key="4">
    <source>
        <dbReference type="ARBA" id="ARBA00022519"/>
    </source>
</evidence>
<organism evidence="11 12">
    <name type="scientific">Neptunomonas antarctica</name>
    <dbReference type="NCBI Taxonomy" id="619304"/>
    <lineage>
        <taxon>Bacteria</taxon>
        <taxon>Pseudomonadati</taxon>
        <taxon>Pseudomonadota</taxon>
        <taxon>Gammaproteobacteria</taxon>
        <taxon>Oceanospirillales</taxon>
        <taxon>Oceanospirillaceae</taxon>
        <taxon>Neptunomonas</taxon>
    </lineage>
</organism>
<evidence type="ECO:0000313" key="12">
    <source>
        <dbReference type="Proteomes" id="UP000185999"/>
    </source>
</evidence>
<protein>
    <recommendedName>
        <fullName evidence="9">TRAP transporter small permease protein</fullName>
    </recommendedName>
</protein>